<feature type="domain" description="Tyr recombinase" evidence="2">
    <location>
        <begin position="2"/>
        <end position="96"/>
    </location>
</feature>
<dbReference type="STRING" id="1217799.DEALK_06700"/>
<dbReference type="GO" id="GO:0015074">
    <property type="term" value="P:DNA integration"/>
    <property type="evidence" value="ECO:0007669"/>
    <property type="project" value="InterPro"/>
</dbReference>
<dbReference type="GO" id="GO:0003677">
    <property type="term" value="F:DNA binding"/>
    <property type="evidence" value="ECO:0007669"/>
    <property type="project" value="InterPro"/>
</dbReference>
<evidence type="ECO:0000256" key="1">
    <source>
        <dbReference type="ARBA" id="ARBA00023172"/>
    </source>
</evidence>
<accession>A0A0W0GH04</accession>
<dbReference type="SUPFAM" id="SSF56349">
    <property type="entry name" value="DNA breaking-rejoining enzymes"/>
    <property type="match status" value="1"/>
</dbReference>
<sequence>MSTKSYLEPQDIGCLTSAAGNLRDKLLATTLFHLGCRVSEALGVTADDIDLNNRTVNIKHLKSRIKLNVLNAVQLSVWQRSSARNVGTRSRQRSKS</sequence>
<name>A0A0W0GH04_9CHLR</name>
<dbReference type="PROSITE" id="PS51898">
    <property type="entry name" value="TYR_RECOMBINASE"/>
    <property type="match status" value="1"/>
</dbReference>
<keyword evidence="4" id="KW-1185">Reference proteome</keyword>
<dbReference type="Gene3D" id="1.10.443.10">
    <property type="entry name" value="Intergrase catalytic core"/>
    <property type="match status" value="1"/>
</dbReference>
<dbReference type="InterPro" id="IPR011010">
    <property type="entry name" value="DNA_brk_join_enz"/>
</dbReference>
<protein>
    <submittedName>
        <fullName evidence="3">Phage integrase family</fullName>
    </submittedName>
</protein>
<dbReference type="InterPro" id="IPR002104">
    <property type="entry name" value="Integrase_catalytic"/>
</dbReference>
<dbReference type="AlphaFoldDB" id="A0A0W0GH04"/>
<dbReference type="Proteomes" id="UP000053947">
    <property type="component" value="Unassembled WGS sequence"/>
</dbReference>
<dbReference type="GO" id="GO:0006310">
    <property type="term" value="P:DNA recombination"/>
    <property type="evidence" value="ECO:0007669"/>
    <property type="project" value="UniProtKB-KW"/>
</dbReference>
<organism evidence="3 4">
    <name type="scientific">Dehalogenimonas alkenigignens</name>
    <dbReference type="NCBI Taxonomy" id="1217799"/>
    <lineage>
        <taxon>Bacteria</taxon>
        <taxon>Bacillati</taxon>
        <taxon>Chloroflexota</taxon>
        <taxon>Dehalococcoidia</taxon>
        <taxon>Dehalococcoidales</taxon>
        <taxon>Dehalococcoidaceae</taxon>
        <taxon>Dehalogenimonas</taxon>
    </lineage>
</organism>
<keyword evidence="1" id="KW-0233">DNA recombination</keyword>
<dbReference type="EMBL" id="LFDV01000002">
    <property type="protein sequence ID" value="KTB47825.1"/>
    <property type="molecule type" value="Genomic_DNA"/>
</dbReference>
<dbReference type="InterPro" id="IPR013762">
    <property type="entry name" value="Integrase-like_cat_sf"/>
</dbReference>
<dbReference type="Pfam" id="PF00589">
    <property type="entry name" value="Phage_integrase"/>
    <property type="match status" value="1"/>
</dbReference>
<evidence type="ECO:0000313" key="4">
    <source>
        <dbReference type="Proteomes" id="UP000053947"/>
    </source>
</evidence>
<comment type="caution">
    <text evidence="3">The sequence shown here is derived from an EMBL/GenBank/DDBJ whole genome shotgun (WGS) entry which is preliminary data.</text>
</comment>
<proteinExistence type="predicted"/>
<reference evidence="3 4" key="1">
    <citation type="submission" date="2015-06" db="EMBL/GenBank/DDBJ databases">
        <title>Genome sequence of the organohalide-respiring Dehalogenimonas alkenigignens type strain (IP3-3T).</title>
        <authorList>
            <person name="Key T.A."/>
            <person name="Richmond D.P."/>
            <person name="Bowman K.S."/>
            <person name="Cho Y.-J."/>
            <person name="Chun J."/>
            <person name="da Costa M.S."/>
            <person name="Rainey F.A."/>
            <person name="Moe W.M."/>
        </authorList>
    </citation>
    <scope>NUCLEOTIDE SEQUENCE [LARGE SCALE GENOMIC DNA]</scope>
    <source>
        <strain evidence="3 4">IP3-3</strain>
    </source>
</reference>
<evidence type="ECO:0000313" key="3">
    <source>
        <dbReference type="EMBL" id="KTB47825.1"/>
    </source>
</evidence>
<gene>
    <name evidence="3" type="ORF">DEALK_06700</name>
</gene>
<evidence type="ECO:0000259" key="2">
    <source>
        <dbReference type="PROSITE" id="PS51898"/>
    </source>
</evidence>